<dbReference type="CDD" id="cd12916">
    <property type="entry name" value="VKOR_1"/>
    <property type="match status" value="1"/>
</dbReference>
<feature type="transmembrane region" description="Helical" evidence="10">
    <location>
        <begin position="79"/>
        <end position="100"/>
    </location>
</feature>
<organism evidence="12 13">
    <name type="scientific">Ectocarpus siliculosus</name>
    <name type="common">Brown alga</name>
    <name type="synonym">Conferva siliculosa</name>
    <dbReference type="NCBI Taxonomy" id="2880"/>
    <lineage>
        <taxon>Eukaryota</taxon>
        <taxon>Sar</taxon>
        <taxon>Stramenopiles</taxon>
        <taxon>Ochrophyta</taxon>
        <taxon>PX clade</taxon>
        <taxon>Phaeophyceae</taxon>
        <taxon>Ectocarpales</taxon>
        <taxon>Ectocarpaceae</taxon>
        <taxon>Ectocarpus</taxon>
    </lineage>
</organism>
<keyword evidence="9" id="KW-0676">Redox-active center</keyword>
<dbReference type="OMA" id="WCPHCHE"/>
<dbReference type="PANTHER" id="PTHR34573:SF1">
    <property type="entry name" value="VITAMIN K EPOXIDE REDUCTASE DOMAIN-CONTAINING PROTEIN"/>
    <property type="match status" value="1"/>
</dbReference>
<feature type="transmembrane region" description="Helical" evidence="10">
    <location>
        <begin position="137"/>
        <end position="159"/>
    </location>
</feature>
<comment type="similarity">
    <text evidence="2">Belongs to the VKOR family.</text>
</comment>
<evidence type="ECO:0000256" key="5">
    <source>
        <dbReference type="ARBA" id="ARBA00022989"/>
    </source>
</evidence>
<dbReference type="InterPro" id="IPR012932">
    <property type="entry name" value="VKOR"/>
</dbReference>
<keyword evidence="5 10" id="KW-1133">Transmembrane helix</keyword>
<dbReference type="InParanoid" id="D7G9E2"/>
<dbReference type="eggNOG" id="ENOG502QRER">
    <property type="taxonomic scope" value="Eukaryota"/>
</dbReference>
<keyword evidence="4" id="KW-0874">Quinone</keyword>
<keyword evidence="6" id="KW-0560">Oxidoreductase</keyword>
<dbReference type="OrthoDB" id="343052at2759"/>
<feature type="domain" description="Vitamin K epoxide reductase" evidence="11">
    <location>
        <begin position="22"/>
        <end position="162"/>
    </location>
</feature>
<keyword evidence="3 10" id="KW-0812">Transmembrane</keyword>
<dbReference type="EMBL" id="FN649222">
    <property type="protein sequence ID" value="CBJ28282.1"/>
    <property type="molecule type" value="Genomic_DNA"/>
</dbReference>
<evidence type="ECO:0000256" key="2">
    <source>
        <dbReference type="ARBA" id="ARBA00006214"/>
    </source>
</evidence>
<keyword evidence="13" id="KW-1185">Reference proteome</keyword>
<evidence type="ECO:0000256" key="7">
    <source>
        <dbReference type="ARBA" id="ARBA00023136"/>
    </source>
</evidence>
<dbReference type="EMBL" id="FN649747">
    <property type="protein sequence ID" value="CBJ28282.1"/>
    <property type="molecule type" value="Genomic_DNA"/>
</dbReference>
<evidence type="ECO:0000256" key="4">
    <source>
        <dbReference type="ARBA" id="ARBA00022719"/>
    </source>
</evidence>
<dbReference type="InterPro" id="IPR036249">
    <property type="entry name" value="Thioredoxin-like_sf"/>
</dbReference>
<feature type="transmembrane region" description="Helical" evidence="10">
    <location>
        <begin position="112"/>
        <end position="131"/>
    </location>
</feature>
<dbReference type="Pfam" id="PF07884">
    <property type="entry name" value="VKOR"/>
    <property type="match status" value="1"/>
</dbReference>
<evidence type="ECO:0000313" key="13">
    <source>
        <dbReference type="Proteomes" id="UP000002630"/>
    </source>
</evidence>
<reference evidence="12 13" key="1">
    <citation type="journal article" date="2010" name="Nature">
        <title>The Ectocarpus genome and the independent evolution of multicellularity in brown algae.</title>
        <authorList>
            <person name="Cock J.M."/>
            <person name="Sterck L."/>
            <person name="Rouze P."/>
            <person name="Scornet D."/>
            <person name="Allen A.E."/>
            <person name="Amoutzias G."/>
            <person name="Anthouard V."/>
            <person name="Artiguenave F."/>
            <person name="Aury J.M."/>
            <person name="Badger J.H."/>
            <person name="Beszteri B."/>
            <person name="Billiau K."/>
            <person name="Bonnet E."/>
            <person name="Bothwell J.H."/>
            <person name="Bowler C."/>
            <person name="Boyen C."/>
            <person name="Brownlee C."/>
            <person name="Carrano C.J."/>
            <person name="Charrier B."/>
            <person name="Cho G.Y."/>
            <person name="Coelho S.M."/>
            <person name="Collen J."/>
            <person name="Corre E."/>
            <person name="Da Silva C."/>
            <person name="Delage L."/>
            <person name="Delaroque N."/>
            <person name="Dittami S.M."/>
            <person name="Doulbeau S."/>
            <person name="Elias M."/>
            <person name="Farnham G."/>
            <person name="Gachon C.M."/>
            <person name="Gschloessl B."/>
            <person name="Heesch S."/>
            <person name="Jabbari K."/>
            <person name="Jubin C."/>
            <person name="Kawai H."/>
            <person name="Kimura K."/>
            <person name="Kloareg B."/>
            <person name="Kupper F.C."/>
            <person name="Lang D."/>
            <person name="Le Bail A."/>
            <person name="Leblanc C."/>
            <person name="Lerouge P."/>
            <person name="Lohr M."/>
            <person name="Lopez P.J."/>
            <person name="Martens C."/>
            <person name="Maumus F."/>
            <person name="Michel G."/>
            <person name="Miranda-Saavedra D."/>
            <person name="Morales J."/>
            <person name="Moreau H."/>
            <person name="Motomura T."/>
            <person name="Nagasato C."/>
            <person name="Napoli C.A."/>
            <person name="Nelson D.R."/>
            <person name="Nyvall-Collen P."/>
            <person name="Peters A.F."/>
            <person name="Pommier C."/>
            <person name="Potin P."/>
            <person name="Poulain J."/>
            <person name="Quesneville H."/>
            <person name="Read B."/>
            <person name="Rensing S.A."/>
            <person name="Ritter A."/>
            <person name="Rousvoal S."/>
            <person name="Samanta M."/>
            <person name="Samson G."/>
            <person name="Schroeder D.C."/>
            <person name="Segurens B."/>
            <person name="Strittmatter M."/>
            <person name="Tonon T."/>
            <person name="Tregear J.W."/>
            <person name="Valentin K."/>
            <person name="von Dassow P."/>
            <person name="Yamagishi T."/>
            <person name="Van de Peer Y."/>
            <person name="Wincker P."/>
        </authorList>
    </citation>
    <scope>NUCLEOTIDE SEQUENCE [LARGE SCALE GENOMIC DNA]</scope>
    <source>
        <strain evidence="13">Ec32 / CCAP1310/4</strain>
    </source>
</reference>
<dbReference type="GO" id="GO:0016491">
    <property type="term" value="F:oxidoreductase activity"/>
    <property type="evidence" value="ECO:0007669"/>
    <property type="project" value="UniProtKB-KW"/>
</dbReference>
<evidence type="ECO:0000256" key="9">
    <source>
        <dbReference type="ARBA" id="ARBA00023284"/>
    </source>
</evidence>
<evidence type="ECO:0000256" key="10">
    <source>
        <dbReference type="SAM" id="Phobius"/>
    </source>
</evidence>
<comment type="subcellular location">
    <subcellularLocation>
        <location evidence="1">Membrane</location>
        <topology evidence="1">Multi-pass membrane protein</topology>
    </subcellularLocation>
</comment>
<evidence type="ECO:0000256" key="1">
    <source>
        <dbReference type="ARBA" id="ARBA00004141"/>
    </source>
</evidence>
<dbReference type="InterPro" id="IPR044698">
    <property type="entry name" value="VKOR/LTO1"/>
</dbReference>
<evidence type="ECO:0000256" key="8">
    <source>
        <dbReference type="ARBA" id="ARBA00023157"/>
    </source>
</evidence>
<gene>
    <name evidence="12" type="ORF">Esi_0098_0014</name>
</gene>
<protein>
    <submittedName>
        <fullName evidence="12">Possible vitamin K epoxide reductase, plastid protein</fullName>
    </submittedName>
</protein>
<dbReference type="AlphaFoldDB" id="D7G9E2"/>
<dbReference type="SUPFAM" id="SSF52833">
    <property type="entry name" value="Thioredoxin-like"/>
    <property type="match status" value="1"/>
</dbReference>
<dbReference type="GO" id="GO:0016020">
    <property type="term" value="C:membrane"/>
    <property type="evidence" value="ECO:0007669"/>
    <property type="project" value="UniProtKB-SubCell"/>
</dbReference>
<proteinExistence type="inferred from homology"/>
<dbReference type="STRING" id="2880.D7G9E2"/>
<keyword evidence="7 10" id="KW-0472">Membrane</keyword>
<name>D7G9E2_ECTSI</name>
<dbReference type="Gene3D" id="1.20.1440.130">
    <property type="entry name" value="VKOR domain"/>
    <property type="match status" value="1"/>
</dbReference>
<dbReference type="SMART" id="SM00756">
    <property type="entry name" value="VKc"/>
    <property type="match status" value="1"/>
</dbReference>
<dbReference type="GO" id="GO:0048038">
    <property type="term" value="F:quinone binding"/>
    <property type="evidence" value="ECO:0007669"/>
    <property type="project" value="UniProtKB-KW"/>
</dbReference>
<dbReference type="Proteomes" id="UP000002630">
    <property type="component" value="Linkage Group LG22"/>
</dbReference>
<dbReference type="InterPro" id="IPR038354">
    <property type="entry name" value="VKOR_sf"/>
</dbReference>
<evidence type="ECO:0000259" key="11">
    <source>
        <dbReference type="SMART" id="SM00756"/>
    </source>
</evidence>
<evidence type="ECO:0000256" key="6">
    <source>
        <dbReference type="ARBA" id="ARBA00023002"/>
    </source>
</evidence>
<evidence type="ECO:0000313" key="12">
    <source>
        <dbReference type="EMBL" id="CBJ28282.1"/>
    </source>
</evidence>
<accession>D7G9E2</accession>
<feature type="transmembrane region" description="Helical" evidence="10">
    <location>
        <begin position="171"/>
        <end position="191"/>
    </location>
</feature>
<keyword evidence="8" id="KW-1015">Disulfide bond</keyword>
<dbReference type="Gene3D" id="3.40.30.10">
    <property type="entry name" value="Glutaredoxin"/>
    <property type="match status" value="1"/>
</dbReference>
<dbReference type="PANTHER" id="PTHR34573">
    <property type="entry name" value="VKC DOMAIN-CONTAINING PROTEIN"/>
    <property type="match status" value="1"/>
</dbReference>
<evidence type="ECO:0000256" key="3">
    <source>
        <dbReference type="ARBA" id="ARBA00022692"/>
    </source>
</evidence>
<sequence length="320" mass="33871">MGAGITSEDGDGEESSDYSAWPAINRKAIGALASVGALESAYLTYQKIHPAGLDLLCGASGGCLDVLNGPYSNVLGVPLSAFGTLGYLAAAGLAVVPLFAKEESASVDKTTRSLLLVVTTAMGVFSLYLLSLLKFKIGYPCPWCLTSAGLSLSMCVVAWMKRAVPEKTKAAVVGACTTLITAFACLTVFVVTETALDIRQAEASPGELVGVQLVAPPLIDTESSPQALRIGKKLKSLDAKMYGAYWCTHCFNQKEMLGKQVMSKVKYIECSNRGVDNQVDMCKAADIPGFPTWDIDGKLYPGEQTLEELEEIVGLAPYTG</sequence>